<organism evidence="2">
    <name type="scientific">Strombidium inclinatum</name>
    <dbReference type="NCBI Taxonomy" id="197538"/>
    <lineage>
        <taxon>Eukaryota</taxon>
        <taxon>Sar</taxon>
        <taxon>Alveolata</taxon>
        <taxon>Ciliophora</taxon>
        <taxon>Intramacronucleata</taxon>
        <taxon>Spirotrichea</taxon>
        <taxon>Oligotrichia</taxon>
        <taxon>Strombidiidae</taxon>
        <taxon>Strombidium</taxon>
    </lineage>
</organism>
<dbReference type="Pfam" id="PF05019">
    <property type="entry name" value="Coq4"/>
    <property type="match status" value="1"/>
</dbReference>
<evidence type="ECO:0000256" key="1">
    <source>
        <dbReference type="ARBA" id="ARBA00022688"/>
    </source>
</evidence>
<dbReference type="PANTHER" id="PTHR12922">
    <property type="entry name" value="UBIQUINONE BIOSYNTHESIS PROTEIN"/>
    <property type="match status" value="1"/>
</dbReference>
<evidence type="ECO:0000313" key="2">
    <source>
        <dbReference type="EMBL" id="CAE0326115.1"/>
    </source>
</evidence>
<evidence type="ECO:0008006" key="3">
    <source>
        <dbReference type="Google" id="ProtNLM"/>
    </source>
</evidence>
<accession>A0A7S3IKJ4</accession>
<dbReference type="GO" id="GO:0006744">
    <property type="term" value="P:ubiquinone biosynthetic process"/>
    <property type="evidence" value="ECO:0007669"/>
    <property type="project" value="UniProtKB-KW"/>
</dbReference>
<dbReference type="InterPro" id="IPR007715">
    <property type="entry name" value="Coq4"/>
</dbReference>
<dbReference type="EMBL" id="HBIH01016442">
    <property type="protein sequence ID" value="CAE0326115.1"/>
    <property type="molecule type" value="Transcribed_RNA"/>
</dbReference>
<reference evidence="2" key="1">
    <citation type="submission" date="2021-01" db="EMBL/GenBank/DDBJ databases">
        <authorList>
            <person name="Corre E."/>
            <person name="Pelletier E."/>
            <person name="Niang G."/>
            <person name="Scheremetjew M."/>
            <person name="Finn R."/>
            <person name="Kale V."/>
            <person name="Holt S."/>
            <person name="Cochrane G."/>
            <person name="Meng A."/>
            <person name="Brown T."/>
            <person name="Cohen L."/>
        </authorList>
    </citation>
    <scope>NUCLEOTIDE SEQUENCE</scope>
    <source>
        <strain evidence="2">S3</strain>
    </source>
</reference>
<dbReference type="AlphaFoldDB" id="A0A7S3IKJ4"/>
<protein>
    <recommendedName>
        <fullName evidence="3">Coenzyme Q biosynthesis protein 4 homolog</fullName>
    </recommendedName>
</protein>
<dbReference type="PANTHER" id="PTHR12922:SF7">
    <property type="entry name" value="UBIQUINONE BIOSYNTHESIS PROTEIN COQ4 HOMOLOG, MITOCHONDRIAL"/>
    <property type="match status" value="1"/>
</dbReference>
<proteinExistence type="predicted"/>
<keyword evidence="1" id="KW-0831">Ubiquinone biosynthesis</keyword>
<name>A0A7S3IKJ4_9SPIT</name>
<sequence length="189" mass="21976">MRRSESGRQVLEEMPRVSSDTWPQEKLLELPKDTFGFQYASWMSKHGFVSDERPVSTYVQDVELAYIIQRYRETHDTMHTLLGYDVTVGDEIAVKWYEMAEIGLPSTALASFMGPLHLVGSGLKNGDLGELKTLMAQQLPHIMHCVDLKRDNSEFFMSIFWEKEFETPCDELRERMGIVSFEQFQQLQR</sequence>
<gene>
    <name evidence="2" type="ORF">SINC0208_LOCUS6741</name>
</gene>